<dbReference type="EMBL" id="ABNAVX010000065">
    <property type="protein sequence ID" value="ELI8104629.1"/>
    <property type="molecule type" value="Genomic_DNA"/>
</dbReference>
<organism evidence="1 2">
    <name type="scientific">Yersinia enterocolitica</name>
    <dbReference type="NCBI Taxonomy" id="630"/>
    <lineage>
        <taxon>Bacteria</taxon>
        <taxon>Pseudomonadati</taxon>
        <taxon>Pseudomonadota</taxon>
        <taxon>Gammaproteobacteria</taxon>
        <taxon>Enterobacterales</taxon>
        <taxon>Yersiniaceae</taxon>
        <taxon>Yersinia</taxon>
    </lineage>
</organism>
<gene>
    <name evidence="1" type="ORF">RSF11_004409</name>
</gene>
<comment type="caution">
    <text evidence="1">The sequence shown here is derived from an EMBL/GenBank/DDBJ whole genome shotgun (WGS) entry which is preliminary data.</text>
</comment>
<proteinExistence type="predicted"/>
<reference evidence="1" key="1">
    <citation type="submission" date="2023-02" db="EMBL/GenBank/DDBJ databases">
        <authorList>
            <person name="Ashton P.M."/>
            <person name="Dallman T."/>
            <person name="Nair S."/>
            <person name="De Pinna E."/>
            <person name="Peters T."/>
            <person name="Grant K."/>
        </authorList>
    </citation>
    <scope>NUCLEOTIDE SEQUENCE</scope>
    <source>
        <strain evidence="1">01103883</strain>
    </source>
</reference>
<name>A0AAD2V578_YEREN</name>
<dbReference type="AlphaFoldDB" id="A0AAD2V578"/>
<dbReference type="Proteomes" id="UP001182355">
    <property type="component" value="Unassembled WGS sequence"/>
</dbReference>
<accession>A0AAD2V578</accession>
<protein>
    <recommendedName>
        <fullName evidence="3">Phage protein</fullName>
    </recommendedName>
</protein>
<sequence>MARYNRINIDGAAETENRQMKVAVLPGSLAFIGSDDKFDKFVATGAGEGVQLYAIGVDYLQGKRVTETVAIGDIGVGNYFETGRSFAMLVKAAAALNVDTPLSVDATGVLRIGVVGTDHIVAYSKEKFTVGASAELVIVRAA</sequence>
<evidence type="ECO:0000313" key="2">
    <source>
        <dbReference type="Proteomes" id="UP001182355"/>
    </source>
</evidence>
<evidence type="ECO:0008006" key="3">
    <source>
        <dbReference type="Google" id="ProtNLM"/>
    </source>
</evidence>
<dbReference type="RefSeq" id="WP_427247307.1">
    <property type="nucleotide sequence ID" value="NZ_JBGEDR010000021.1"/>
</dbReference>
<evidence type="ECO:0000313" key="1">
    <source>
        <dbReference type="EMBL" id="ELI8104629.1"/>
    </source>
</evidence>